<evidence type="ECO:0000256" key="1">
    <source>
        <dbReference type="ARBA" id="ARBA00007797"/>
    </source>
</evidence>
<reference evidence="4" key="1">
    <citation type="submission" date="2022-07" db="EMBL/GenBank/DDBJ databases">
        <title>Evaluation of T. orientalis genome assembly methods using nanopore sequencing and analysis of variation between genomes.</title>
        <authorList>
            <person name="Yam J."/>
            <person name="Micallef M.L."/>
            <person name="Liu M."/>
            <person name="Djordjevic S.P."/>
            <person name="Bogema D.R."/>
            <person name="Jenkins C."/>
        </authorList>
    </citation>
    <scope>NUCLEOTIDE SEQUENCE</scope>
    <source>
        <strain evidence="4">Fish Creek</strain>
    </source>
</reference>
<dbReference type="GO" id="GO:0032040">
    <property type="term" value="C:small-subunit processome"/>
    <property type="evidence" value="ECO:0007669"/>
    <property type="project" value="TreeGrafter"/>
</dbReference>
<dbReference type="InterPro" id="IPR027193">
    <property type="entry name" value="Noc4"/>
</dbReference>
<evidence type="ECO:0000256" key="2">
    <source>
        <dbReference type="SAM" id="MobiDB-lite"/>
    </source>
</evidence>
<proteinExistence type="inferred from homology"/>
<name>A0A976M6D6_THEOR</name>
<dbReference type="PANTHER" id="PTHR12455">
    <property type="entry name" value="NUCLEOLAR COMPLEX PROTEIN 4"/>
    <property type="match status" value="1"/>
</dbReference>
<dbReference type="OrthoDB" id="365734at2759"/>
<dbReference type="Pfam" id="PF03914">
    <property type="entry name" value="CBF"/>
    <property type="match status" value="1"/>
</dbReference>
<comment type="similarity">
    <text evidence="1">Belongs to the CBF/MAK21 family.</text>
</comment>
<organism evidence="4 5">
    <name type="scientific">Theileria orientalis</name>
    <dbReference type="NCBI Taxonomy" id="68886"/>
    <lineage>
        <taxon>Eukaryota</taxon>
        <taxon>Sar</taxon>
        <taxon>Alveolata</taxon>
        <taxon>Apicomplexa</taxon>
        <taxon>Aconoidasida</taxon>
        <taxon>Piroplasmida</taxon>
        <taxon>Theileriidae</taxon>
        <taxon>Theileria</taxon>
    </lineage>
</organism>
<feature type="region of interest" description="Disordered" evidence="2">
    <location>
        <begin position="414"/>
        <end position="433"/>
    </location>
</feature>
<protein>
    <recommendedName>
        <fullName evidence="3">CCAAT-binding factor domain-containing protein</fullName>
    </recommendedName>
</protein>
<evidence type="ECO:0000313" key="5">
    <source>
        <dbReference type="Proteomes" id="UP000244803"/>
    </source>
</evidence>
<feature type="domain" description="CCAAT-binding factor" evidence="3">
    <location>
        <begin position="450"/>
        <end position="606"/>
    </location>
</feature>
<gene>
    <name evidence="4" type="ORF">MACJ_002583</name>
</gene>
<sequence length="666" mass="76033">MDSSKILSKCLNLVNKLKSGDSEVNLILDELFENLILLINIYKVKFDLESFIRVANEQSNLLTFEIVKEAAKDKNDSGLNNKKNVKRLLNIVVLYLLDLLRDEKHFDQSLDRLVDFLEYEYESSFAHEHSNKPVKISKFSSNSLPNTPKNIRKSTEFMHLFLLSLFYGDYYHLGIVQHYLLNSRHSLNLPECLSNVIKHMERTVVFKRLLNKMPSKGDIVERGDTEMINSDCSYELGDDSEKKFHERFDERFLIFVTKLNTPDVYRKNQDKGELLKIPRKELGVRNPVTPMSTSYADTTDEIGDKDDSMSGFEKGNKANRGYHDDSDYNDDEDGDATSDDFSNMSNDTVEEEDYGNDYIKLWQAILDQMLYRVSSRNLVIILESLPTKVFPYIYSPLKVANFLHILSRAECASSTNSTITGNDGETAPNFSGESGNKLEGDADVVINSLNCLFELILYYNLTDQIVASFTADSTISNGIHAPYELDWFYKRLDRLIDIDYLSSLSSVVLLSLIERALNSSMLPNKLVSYFIKRLLATSTVVETRCCNALLVIALRLLQKHHHQLVHQISTHGTATSSYDGGVSSDDTKDSLFLHELYLLLHHFNNDTVKIVGVYFTQLKNKITFSLGDFVGAQNATKNIEKSKNTHYNPFRANIQNTTTISRSFFR</sequence>
<dbReference type="EMBL" id="CP056067">
    <property type="protein sequence ID" value="UKJ89335.2"/>
    <property type="molecule type" value="Genomic_DNA"/>
</dbReference>
<dbReference type="Proteomes" id="UP000244803">
    <property type="component" value="Chromosome 4"/>
</dbReference>
<evidence type="ECO:0000259" key="3">
    <source>
        <dbReference type="Pfam" id="PF03914"/>
    </source>
</evidence>
<feature type="compositionally biased region" description="Acidic residues" evidence="2">
    <location>
        <begin position="327"/>
        <end position="338"/>
    </location>
</feature>
<accession>A0A976M6D6</accession>
<dbReference type="PANTHER" id="PTHR12455:SF0">
    <property type="entry name" value="NUCLEOLAR COMPLEX PROTEIN 4 HOMOLOG"/>
    <property type="match status" value="1"/>
</dbReference>
<dbReference type="GO" id="GO:0030692">
    <property type="term" value="C:Noc4p-Nop14p complex"/>
    <property type="evidence" value="ECO:0007669"/>
    <property type="project" value="TreeGrafter"/>
</dbReference>
<evidence type="ECO:0000313" key="4">
    <source>
        <dbReference type="EMBL" id="UKJ89335.2"/>
    </source>
</evidence>
<feature type="region of interest" description="Disordered" evidence="2">
    <location>
        <begin position="286"/>
        <end position="349"/>
    </location>
</feature>
<dbReference type="GO" id="GO:0042254">
    <property type="term" value="P:ribosome biogenesis"/>
    <property type="evidence" value="ECO:0007669"/>
    <property type="project" value="InterPro"/>
</dbReference>
<dbReference type="InterPro" id="IPR005612">
    <property type="entry name" value="CCAAT-binding_factor"/>
</dbReference>
<dbReference type="AlphaFoldDB" id="A0A976M6D6"/>